<comment type="function">
    <text evidence="6">Specifically methylates the N4 position of cytidine in position 1402 (C1402) of 16S rRNA.</text>
</comment>
<name>A0A5S5MG24_9BACT</name>
<dbReference type="NCBIfam" id="TIGR00006">
    <property type="entry name" value="16S rRNA (cytosine(1402)-N(4))-methyltransferase RsmH"/>
    <property type="match status" value="1"/>
</dbReference>
<feature type="binding site" evidence="6">
    <location>
        <position position="107"/>
    </location>
    <ligand>
        <name>S-adenosyl-L-methionine</name>
        <dbReference type="ChEBI" id="CHEBI:59789"/>
    </ligand>
</feature>
<comment type="subcellular location">
    <subcellularLocation>
        <location evidence="6">Cytoplasm</location>
    </subcellularLocation>
</comment>
<dbReference type="Proteomes" id="UP000321899">
    <property type="component" value="Unassembled WGS sequence"/>
</dbReference>
<evidence type="ECO:0000256" key="5">
    <source>
        <dbReference type="ARBA" id="ARBA00022691"/>
    </source>
</evidence>
<evidence type="ECO:0000313" key="7">
    <source>
        <dbReference type="EMBL" id="TYT74575.1"/>
    </source>
</evidence>
<dbReference type="InterPro" id="IPR002903">
    <property type="entry name" value="RsmH"/>
</dbReference>
<dbReference type="SUPFAM" id="SSF81799">
    <property type="entry name" value="Putative methyltransferase TM0872, insert domain"/>
    <property type="match status" value="1"/>
</dbReference>
<feature type="binding site" evidence="6">
    <location>
        <begin position="33"/>
        <end position="35"/>
    </location>
    <ligand>
        <name>S-adenosyl-L-methionine</name>
        <dbReference type="ChEBI" id="CHEBI:59789"/>
    </ligand>
</feature>
<feature type="binding site" evidence="6">
    <location>
        <position position="100"/>
    </location>
    <ligand>
        <name>S-adenosyl-L-methionine</name>
        <dbReference type="ChEBI" id="CHEBI:59789"/>
    </ligand>
</feature>
<evidence type="ECO:0000313" key="8">
    <source>
        <dbReference type="Proteomes" id="UP000321899"/>
    </source>
</evidence>
<sequence length="312" mass="34460">MDFHHISCMPDEVLTFLQGKEDGIYVDATLGGCGHARRILTEIPGSQLIGIDQDPHAVAHGKEALAPYGSRASIVQGNFSGIGTFLDELGIDAVDGILADLGLSLYQLEASGRGFSFRGNEPLDMRMNPASPRSAADIVNNENEQALKTLFRDLGEERFAGPIARRIVHMREENSIETTGQLTEIVRMSIPAKHRAKQKINPATRVFMALRIAVNEELEKLDLFLKEAPLRLKPGGKMVVLSFHSLEDRRVKQAFRNLAFPCICPPDFPICNCGHKADFRLLTSKAVKPGEKEVLANPMARSTRLRALQRLP</sequence>
<keyword evidence="4 6" id="KW-0808">Transferase</keyword>
<keyword evidence="6" id="KW-0963">Cytoplasm</keyword>
<proteinExistence type="inferred from homology"/>
<dbReference type="PIRSF" id="PIRSF004486">
    <property type="entry name" value="MraW"/>
    <property type="match status" value="1"/>
</dbReference>
<dbReference type="EC" id="2.1.1.199" evidence="6"/>
<keyword evidence="5 6" id="KW-0949">S-adenosyl-L-methionine</keyword>
<comment type="similarity">
    <text evidence="1 6">Belongs to the methyltransferase superfamily. RsmH family.</text>
</comment>
<comment type="caution">
    <text evidence="7">The sequence shown here is derived from an EMBL/GenBank/DDBJ whole genome shotgun (WGS) entry which is preliminary data.</text>
</comment>
<dbReference type="RefSeq" id="WP_139448592.1">
    <property type="nucleotide sequence ID" value="NZ_VDMB01000010.1"/>
</dbReference>
<dbReference type="GO" id="GO:0070475">
    <property type="term" value="P:rRNA base methylation"/>
    <property type="evidence" value="ECO:0007669"/>
    <property type="project" value="UniProtKB-UniRule"/>
</dbReference>
<evidence type="ECO:0000256" key="2">
    <source>
        <dbReference type="ARBA" id="ARBA00022552"/>
    </source>
</evidence>
<dbReference type="PANTHER" id="PTHR11265:SF0">
    <property type="entry name" value="12S RRNA N4-METHYLCYTIDINE METHYLTRANSFERASE"/>
    <property type="match status" value="1"/>
</dbReference>
<evidence type="ECO:0000256" key="3">
    <source>
        <dbReference type="ARBA" id="ARBA00022603"/>
    </source>
</evidence>
<keyword evidence="3 6" id="KW-0489">Methyltransferase</keyword>
<keyword evidence="8" id="KW-1185">Reference proteome</keyword>
<comment type="catalytic activity">
    <reaction evidence="6">
        <text>cytidine(1402) in 16S rRNA + S-adenosyl-L-methionine = N(4)-methylcytidine(1402) in 16S rRNA + S-adenosyl-L-homocysteine + H(+)</text>
        <dbReference type="Rhea" id="RHEA:42928"/>
        <dbReference type="Rhea" id="RHEA-COMP:10286"/>
        <dbReference type="Rhea" id="RHEA-COMP:10287"/>
        <dbReference type="ChEBI" id="CHEBI:15378"/>
        <dbReference type="ChEBI" id="CHEBI:57856"/>
        <dbReference type="ChEBI" id="CHEBI:59789"/>
        <dbReference type="ChEBI" id="CHEBI:74506"/>
        <dbReference type="ChEBI" id="CHEBI:82748"/>
        <dbReference type="EC" id="2.1.1.199"/>
    </reaction>
</comment>
<evidence type="ECO:0000256" key="4">
    <source>
        <dbReference type="ARBA" id="ARBA00022679"/>
    </source>
</evidence>
<dbReference type="HAMAP" id="MF_01007">
    <property type="entry name" value="16SrRNA_methyltr_H"/>
    <property type="match status" value="1"/>
</dbReference>
<reference evidence="7 8" key="1">
    <citation type="submission" date="2019-06" db="EMBL/GenBank/DDBJ databases">
        <title>Desulfobotulus mexicanus sp. nov., a novel sulfate-reducing bacterium isolated from the sediment of an alkaline crater lake in Mexico.</title>
        <authorList>
            <person name="Hirschler-Rea A."/>
        </authorList>
    </citation>
    <scope>NUCLEOTIDE SEQUENCE [LARGE SCALE GENOMIC DNA]</scope>
    <source>
        <strain evidence="7 8">PAR22N</strain>
    </source>
</reference>
<accession>A0A5S5MG24</accession>
<dbReference type="Gene3D" id="3.40.50.150">
    <property type="entry name" value="Vaccinia Virus protein VP39"/>
    <property type="match status" value="1"/>
</dbReference>
<dbReference type="GO" id="GO:0005737">
    <property type="term" value="C:cytoplasm"/>
    <property type="evidence" value="ECO:0007669"/>
    <property type="project" value="UniProtKB-SubCell"/>
</dbReference>
<gene>
    <name evidence="6 7" type="primary">rsmH</name>
    <name evidence="7" type="ORF">FIM25_09400</name>
</gene>
<protein>
    <recommendedName>
        <fullName evidence="6">Ribosomal RNA small subunit methyltransferase H</fullName>
        <ecNumber evidence="6">2.1.1.199</ecNumber>
    </recommendedName>
    <alternativeName>
        <fullName evidence="6">16S rRNA m(4)C1402 methyltransferase</fullName>
    </alternativeName>
    <alternativeName>
        <fullName evidence="6">rRNA (cytosine-N(4)-)-methyltransferase RsmH</fullName>
    </alternativeName>
</protein>
<dbReference type="Gene3D" id="1.10.150.170">
    <property type="entry name" value="Putative methyltransferase TM0872, insert domain"/>
    <property type="match status" value="1"/>
</dbReference>
<dbReference type="InterPro" id="IPR029063">
    <property type="entry name" value="SAM-dependent_MTases_sf"/>
</dbReference>
<dbReference type="OrthoDB" id="9806637at2"/>
<dbReference type="EMBL" id="VDMB01000010">
    <property type="protein sequence ID" value="TYT74575.1"/>
    <property type="molecule type" value="Genomic_DNA"/>
</dbReference>
<evidence type="ECO:0000256" key="1">
    <source>
        <dbReference type="ARBA" id="ARBA00010396"/>
    </source>
</evidence>
<feature type="binding site" evidence="6">
    <location>
        <position position="52"/>
    </location>
    <ligand>
        <name>S-adenosyl-L-methionine</name>
        <dbReference type="ChEBI" id="CHEBI:59789"/>
    </ligand>
</feature>
<dbReference type="PANTHER" id="PTHR11265">
    <property type="entry name" value="S-ADENOSYL-METHYLTRANSFERASE MRAW"/>
    <property type="match status" value="1"/>
</dbReference>
<keyword evidence="2 6" id="KW-0698">rRNA processing</keyword>
<evidence type="ECO:0000256" key="6">
    <source>
        <dbReference type="HAMAP-Rule" id="MF_01007"/>
    </source>
</evidence>
<dbReference type="GO" id="GO:0071424">
    <property type="term" value="F:rRNA (cytosine-N4-)-methyltransferase activity"/>
    <property type="evidence" value="ECO:0007669"/>
    <property type="project" value="UniProtKB-UniRule"/>
</dbReference>
<organism evidence="7 8">
    <name type="scientific">Desulfobotulus mexicanus</name>
    <dbReference type="NCBI Taxonomy" id="2586642"/>
    <lineage>
        <taxon>Bacteria</taxon>
        <taxon>Pseudomonadati</taxon>
        <taxon>Thermodesulfobacteriota</taxon>
        <taxon>Desulfobacteria</taxon>
        <taxon>Desulfobacterales</taxon>
        <taxon>Desulfobacteraceae</taxon>
        <taxon>Desulfobotulus</taxon>
    </lineage>
</organism>
<feature type="binding site" evidence="6">
    <location>
        <position position="79"/>
    </location>
    <ligand>
        <name>S-adenosyl-L-methionine</name>
        <dbReference type="ChEBI" id="CHEBI:59789"/>
    </ligand>
</feature>
<dbReference type="Pfam" id="PF01795">
    <property type="entry name" value="Methyltransf_5"/>
    <property type="match status" value="1"/>
</dbReference>
<dbReference type="InterPro" id="IPR023397">
    <property type="entry name" value="SAM-dep_MeTrfase_MraW_recog"/>
</dbReference>
<dbReference type="AlphaFoldDB" id="A0A5S5MG24"/>
<dbReference type="SUPFAM" id="SSF53335">
    <property type="entry name" value="S-adenosyl-L-methionine-dependent methyltransferases"/>
    <property type="match status" value="1"/>
</dbReference>